<dbReference type="PANTHER" id="PTHR33619:SF3">
    <property type="entry name" value="POLYSACCHARIDE EXPORT PROTEIN GFCE-RELATED"/>
    <property type="match status" value="1"/>
</dbReference>
<comment type="caution">
    <text evidence="18">The sequence shown here is derived from an EMBL/GenBank/DDBJ whole genome shotgun (WGS) entry which is preliminary data.</text>
</comment>
<feature type="domain" description="Polysaccharide export protein N-terminal" evidence="16">
    <location>
        <begin position="23"/>
        <end position="96"/>
    </location>
</feature>
<evidence type="ECO:0000313" key="18">
    <source>
        <dbReference type="EMBL" id="GAA0225023.1"/>
    </source>
</evidence>
<dbReference type="RefSeq" id="WP_286304014.1">
    <property type="nucleotide sequence ID" value="NZ_AP027741.1"/>
</dbReference>
<keyword evidence="14" id="KW-0449">Lipoprotein</keyword>
<keyword evidence="4" id="KW-1134">Transmembrane beta strand</keyword>
<keyword evidence="9" id="KW-0406">Ion transport</keyword>
<dbReference type="Pfam" id="PF02563">
    <property type="entry name" value="Poly_export"/>
    <property type="match status" value="1"/>
</dbReference>
<organism evidence="18 19">
    <name type="scientific">Methylophaga marina</name>
    <dbReference type="NCBI Taxonomy" id="45495"/>
    <lineage>
        <taxon>Bacteria</taxon>
        <taxon>Pseudomonadati</taxon>
        <taxon>Pseudomonadota</taxon>
        <taxon>Gammaproteobacteria</taxon>
        <taxon>Thiotrichales</taxon>
        <taxon>Piscirickettsiaceae</taxon>
        <taxon>Methylophaga</taxon>
    </lineage>
</organism>
<gene>
    <name evidence="18" type="ORF">GCM10008964_15780</name>
</gene>
<keyword evidence="8" id="KW-0625">Polysaccharide transport</keyword>
<dbReference type="Pfam" id="PF22461">
    <property type="entry name" value="SLBB_2"/>
    <property type="match status" value="1"/>
</dbReference>
<keyword evidence="3" id="KW-0813">Transport</keyword>
<evidence type="ECO:0000256" key="13">
    <source>
        <dbReference type="ARBA" id="ARBA00023237"/>
    </source>
</evidence>
<feature type="chain" id="PRO_5047475877" evidence="15">
    <location>
        <begin position="23"/>
        <end position="183"/>
    </location>
</feature>
<keyword evidence="19" id="KW-1185">Reference proteome</keyword>
<keyword evidence="7 15" id="KW-0732">Signal</keyword>
<feature type="signal peptide" evidence="15">
    <location>
        <begin position="1"/>
        <end position="22"/>
    </location>
</feature>
<dbReference type="InterPro" id="IPR049712">
    <property type="entry name" value="Poly_export"/>
</dbReference>
<proteinExistence type="inferred from homology"/>
<evidence type="ECO:0000256" key="15">
    <source>
        <dbReference type="SAM" id="SignalP"/>
    </source>
</evidence>
<sequence length="183" mass="19935">MSKRFIFFFLILTSLFSSSVFADQRYLLNSGDILDISVWNEEALQKQAVVLPDGIITFPLAGEIVAKDKTVADVEEELTKKLSEYLADPVVTVSVTSVEGNRVHILGKVLNPGSFVMNQPLDAMQALSLAGGLSPYAEENNIIVLRRAGTTQQVLPVKFAEIKKGKALNTNITLESGDVIIVP</sequence>
<accession>A0ABP3DBE5</accession>
<evidence type="ECO:0000256" key="1">
    <source>
        <dbReference type="ARBA" id="ARBA00004571"/>
    </source>
</evidence>
<evidence type="ECO:0000256" key="2">
    <source>
        <dbReference type="ARBA" id="ARBA00009450"/>
    </source>
</evidence>
<evidence type="ECO:0000256" key="9">
    <source>
        <dbReference type="ARBA" id="ARBA00023065"/>
    </source>
</evidence>
<name>A0ABP3DBE5_9GAMM</name>
<keyword evidence="6" id="KW-0812">Transmembrane</keyword>
<keyword evidence="13" id="KW-0998">Cell outer membrane</keyword>
<dbReference type="EMBL" id="BAAADG010000005">
    <property type="protein sequence ID" value="GAA0225023.1"/>
    <property type="molecule type" value="Genomic_DNA"/>
</dbReference>
<evidence type="ECO:0000313" key="19">
    <source>
        <dbReference type="Proteomes" id="UP001501476"/>
    </source>
</evidence>
<evidence type="ECO:0000256" key="4">
    <source>
        <dbReference type="ARBA" id="ARBA00022452"/>
    </source>
</evidence>
<dbReference type="InterPro" id="IPR003715">
    <property type="entry name" value="Poly_export_N"/>
</dbReference>
<evidence type="ECO:0000256" key="14">
    <source>
        <dbReference type="ARBA" id="ARBA00023288"/>
    </source>
</evidence>
<evidence type="ECO:0000256" key="3">
    <source>
        <dbReference type="ARBA" id="ARBA00022448"/>
    </source>
</evidence>
<evidence type="ECO:0000256" key="7">
    <source>
        <dbReference type="ARBA" id="ARBA00022729"/>
    </source>
</evidence>
<dbReference type="Gene3D" id="3.30.1950.10">
    <property type="entry name" value="wza like domain"/>
    <property type="match status" value="1"/>
</dbReference>
<dbReference type="PANTHER" id="PTHR33619">
    <property type="entry name" value="POLYSACCHARIDE EXPORT PROTEIN GFCE-RELATED"/>
    <property type="match status" value="1"/>
</dbReference>
<comment type="similarity">
    <text evidence="2">Belongs to the BexD/CtrA/VexA family.</text>
</comment>
<keyword evidence="5" id="KW-0762">Sugar transport</keyword>
<evidence type="ECO:0000256" key="10">
    <source>
        <dbReference type="ARBA" id="ARBA00023114"/>
    </source>
</evidence>
<reference evidence="19" key="1">
    <citation type="journal article" date="2019" name="Int. J. Syst. Evol. Microbiol.">
        <title>The Global Catalogue of Microorganisms (GCM) 10K type strain sequencing project: providing services to taxonomists for standard genome sequencing and annotation.</title>
        <authorList>
            <consortium name="The Broad Institute Genomics Platform"/>
            <consortium name="The Broad Institute Genome Sequencing Center for Infectious Disease"/>
            <person name="Wu L."/>
            <person name="Ma J."/>
        </authorList>
    </citation>
    <scope>NUCLEOTIDE SEQUENCE [LARGE SCALE GENOMIC DNA]</scope>
    <source>
        <strain evidence="19">JCM 6886</strain>
    </source>
</reference>
<dbReference type="Gene3D" id="3.10.560.10">
    <property type="entry name" value="Outer membrane lipoprotein wza domain like"/>
    <property type="match status" value="1"/>
</dbReference>
<keyword evidence="10" id="KW-0626">Porin</keyword>
<evidence type="ECO:0000256" key="12">
    <source>
        <dbReference type="ARBA" id="ARBA00023139"/>
    </source>
</evidence>
<comment type="subcellular location">
    <subcellularLocation>
        <location evidence="1">Cell outer membrane</location>
        <topology evidence="1">Multi-pass membrane protein</topology>
    </subcellularLocation>
</comment>
<evidence type="ECO:0000256" key="11">
    <source>
        <dbReference type="ARBA" id="ARBA00023136"/>
    </source>
</evidence>
<keyword evidence="12" id="KW-0564">Palmitate</keyword>
<dbReference type="InterPro" id="IPR054765">
    <property type="entry name" value="SLBB_dom"/>
</dbReference>
<evidence type="ECO:0000256" key="5">
    <source>
        <dbReference type="ARBA" id="ARBA00022597"/>
    </source>
</evidence>
<evidence type="ECO:0000259" key="16">
    <source>
        <dbReference type="Pfam" id="PF02563"/>
    </source>
</evidence>
<dbReference type="Proteomes" id="UP001501476">
    <property type="component" value="Unassembled WGS sequence"/>
</dbReference>
<evidence type="ECO:0000259" key="17">
    <source>
        <dbReference type="Pfam" id="PF22461"/>
    </source>
</evidence>
<protein>
    <submittedName>
        <fullName evidence="18">Polysaccharide export protein</fullName>
    </submittedName>
</protein>
<evidence type="ECO:0000256" key="6">
    <source>
        <dbReference type="ARBA" id="ARBA00022692"/>
    </source>
</evidence>
<evidence type="ECO:0000256" key="8">
    <source>
        <dbReference type="ARBA" id="ARBA00023047"/>
    </source>
</evidence>
<keyword evidence="11" id="KW-0472">Membrane</keyword>
<feature type="domain" description="SLBB" evidence="17">
    <location>
        <begin position="102"/>
        <end position="182"/>
    </location>
</feature>